<gene>
    <name evidence="2" type="ORF">SAMN05443668_103101</name>
</gene>
<dbReference type="RefSeq" id="WP_073255557.1">
    <property type="nucleotide sequence ID" value="NZ_FRCS01000003.1"/>
</dbReference>
<dbReference type="STRING" id="134849.SAMN05443668_103101"/>
<dbReference type="Proteomes" id="UP000184440">
    <property type="component" value="Unassembled WGS sequence"/>
</dbReference>
<keyword evidence="3" id="KW-1185">Reference proteome</keyword>
<reference evidence="2 3" key="1">
    <citation type="submission" date="2016-11" db="EMBL/GenBank/DDBJ databases">
        <authorList>
            <person name="Jaros S."/>
            <person name="Januszkiewicz K."/>
            <person name="Wedrychowicz H."/>
        </authorList>
    </citation>
    <scope>NUCLEOTIDE SEQUENCE [LARGE SCALE GENOMIC DNA]</scope>
    <source>
        <strain evidence="2 3">DSM 46144</strain>
    </source>
</reference>
<evidence type="ECO:0000313" key="3">
    <source>
        <dbReference type="Proteomes" id="UP000184440"/>
    </source>
</evidence>
<sequence length="827" mass="87596">MSRPPRPHSSRSTGEARSGDPGRADYLPLAYAELLGLSEQAAATHLGRPADGRPDVARTLMELSSLVGHVLSVYQRHYAAESFIGTAQTPGSLVRHAHRLAAEPDPGLAASGHVVLITKPSVDGTVTAGLSLASVPQGEATAQDYETQDDVLVDAALNTLTPRRAQRPVVVGAGARQVRLQGVGHGLAPGDVVALTGTSWAGLVVTEVTEELDATRVRFDRPIGFAIDLSTATPPVVLAHPAHALASFGATADPVLFPPSALQAAGGVPPKDSPKFWYTISPGEYRDTDIYLSEELRRPLGPGHVVRMTAAGPTVLAVDSERVATVTFRREVTEEFPKQIVTVTPKGNGFETTVTTSADKEKVTVGGHVAGTVTVLTLRTAAGDLIKRTAQTLPVRWLAGWETRVPLAATEPNDGPVTESVELTGLLPALTPGRPLVFSDPAGAVTQVVAVRTATLDTDRGVTRFTWDPVTPTPPGGWRLDRLTIFGNVVRVSHGRTVRETLASDGVTPFQRLTLRESPITVLSDVSGGRPQVEIRVNGVLWDRVADFALSGPDDRHYRLVTDETQASTVVFGDGRSGAVPPAGRRSIEAVYRVGLGRAGDAAPGAISRVTRAHPLLDRVVNLTAVSGGAEPAGASAIRSQSTRWIRTFDRAVSIADLADLALTIPGIARAAARWDQVRGAVLVVATSSGDTPPTLDSVRAFLDARRDTGIPLVLRGPAARDLVLTVDVEPDPSRLPEAVQQSVRDALCGEAGLFTFPARELGQPAYLSEVYGRLEAVDGVVGVRIRRFDSRNPGQLADVVPADVDEWLRLEPRNLTVTLGTARRAS</sequence>
<dbReference type="AlphaFoldDB" id="A0A1M7P9V6"/>
<evidence type="ECO:0000313" key="2">
    <source>
        <dbReference type="EMBL" id="SHN13519.1"/>
    </source>
</evidence>
<name>A0A1M7P9V6_9ACTN</name>
<accession>A0A1M7P9V6</accession>
<feature type="region of interest" description="Disordered" evidence="1">
    <location>
        <begin position="1"/>
        <end position="23"/>
    </location>
</feature>
<proteinExistence type="predicted"/>
<dbReference type="OrthoDB" id="266253at2"/>
<dbReference type="EMBL" id="FRCS01000003">
    <property type="protein sequence ID" value="SHN13519.1"/>
    <property type="molecule type" value="Genomic_DNA"/>
</dbReference>
<organism evidence="2 3">
    <name type="scientific">Cryptosporangium aurantiacum</name>
    <dbReference type="NCBI Taxonomy" id="134849"/>
    <lineage>
        <taxon>Bacteria</taxon>
        <taxon>Bacillati</taxon>
        <taxon>Actinomycetota</taxon>
        <taxon>Actinomycetes</taxon>
        <taxon>Cryptosporangiales</taxon>
        <taxon>Cryptosporangiaceae</taxon>
        <taxon>Cryptosporangium</taxon>
    </lineage>
</organism>
<protein>
    <submittedName>
        <fullName evidence="2">Putative baseplate assembly protein</fullName>
    </submittedName>
</protein>
<evidence type="ECO:0000256" key="1">
    <source>
        <dbReference type="SAM" id="MobiDB-lite"/>
    </source>
</evidence>